<dbReference type="PANTHER" id="PTHR11947">
    <property type="entry name" value="PYRUVATE DEHYDROGENASE KINASE"/>
    <property type="match status" value="1"/>
</dbReference>
<dbReference type="EMBL" id="CP119902">
    <property type="protein sequence ID" value="WFD23016.1"/>
    <property type="molecule type" value="Genomic_DNA"/>
</dbReference>
<dbReference type="InterPro" id="IPR036890">
    <property type="entry name" value="HATPase_C_sf"/>
</dbReference>
<reference evidence="10" key="1">
    <citation type="submission" date="2023-03" db="EMBL/GenBank/DDBJ databases">
        <title>Mating type loci evolution in Malassezia.</title>
        <authorList>
            <person name="Coelho M.A."/>
        </authorList>
    </citation>
    <scope>NUCLEOTIDE SEQUENCE</scope>
    <source>
        <strain evidence="10">CBS 12830</strain>
    </source>
</reference>
<accession>A0AAF0IYM1</accession>
<feature type="compositionally biased region" description="Polar residues" evidence="8">
    <location>
        <begin position="217"/>
        <end position="239"/>
    </location>
</feature>
<feature type="compositionally biased region" description="Acidic residues" evidence="8">
    <location>
        <begin position="76"/>
        <end position="90"/>
    </location>
</feature>
<feature type="region of interest" description="Disordered" evidence="8">
    <location>
        <begin position="278"/>
        <end position="305"/>
    </location>
</feature>
<dbReference type="EC" id="2.7.11.-" evidence="7"/>
<proteinExistence type="inferred from homology"/>
<evidence type="ECO:0000256" key="7">
    <source>
        <dbReference type="RuleBase" id="RU366032"/>
    </source>
</evidence>
<feature type="region of interest" description="Disordered" evidence="8">
    <location>
        <begin position="1"/>
        <end position="156"/>
    </location>
</feature>
<comment type="similarity">
    <text evidence="1 7">Belongs to the PDK/BCKDK protein kinase family.</text>
</comment>
<evidence type="ECO:0000256" key="5">
    <source>
        <dbReference type="ARBA" id="ARBA00022840"/>
    </source>
</evidence>
<feature type="compositionally biased region" description="Acidic residues" evidence="8">
    <location>
        <begin position="99"/>
        <end position="126"/>
    </location>
</feature>
<keyword evidence="6 7" id="KW-0496">Mitochondrion</keyword>
<evidence type="ECO:0000256" key="6">
    <source>
        <dbReference type="ARBA" id="ARBA00023128"/>
    </source>
</evidence>
<keyword evidence="2 7" id="KW-0808">Transferase</keyword>
<keyword evidence="4 7" id="KW-0418">Kinase</keyword>
<dbReference type="GO" id="GO:0005759">
    <property type="term" value="C:mitochondrial matrix"/>
    <property type="evidence" value="ECO:0007669"/>
    <property type="project" value="UniProtKB-SubCell"/>
</dbReference>
<evidence type="ECO:0000256" key="2">
    <source>
        <dbReference type="ARBA" id="ARBA00022679"/>
    </source>
</evidence>
<evidence type="ECO:0000256" key="1">
    <source>
        <dbReference type="ARBA" id="ARBA00006155"/>
    </source>
</evidence>
<evidence type="ECO:0000313" key="10">
    <source>
        <dbReference type="EMBL" id="WFD23016.1"/>
    </source>
</evidence>
<dbReference type="InterPro" id="IPR018955">
    <property type="entry name" value="BCDHK/PDK_N"/>
</dbReference>
<feature type="domain" description="Branched-chain alpha-ketoacid dehydrogenase kinase/Pyruvate dehydrogenase kinase N-terminal" evidence="9">
    <location>
        <begin position="334"/>
        <end position="496"/>
    </location>
</feature>
<keyword evidence="5 7" id="KW-0067">ATP-binding</keyword>
<evidence type="ECO:0000256" key="3">
    <source>
        <dbReference type="ARBA" id="ARBA00022741"/>
    </source>
</evidence>
<feature type="compositionally biased region" description="Basic and acidic residues" evidence="8">
    <location>
        <begin position="61"/>
        <end position="71"/>
    </location>
</feature>
<dbReference type="GO" id="GO:0010906">
    <property type="term" value="P:regulation of glucose metabolic process"/>
    <property type="evidence" value="ECO:0007669"/>
    <property type="project" value="TreeGrafter"/>
</dbReference>
<dbReference type="Proteomes" id="UP001214415">
    <property type="component" value="Chromosome 3"/>
</dbReference>
<evidence type="ECO:0000256" key="4">
    <source>
        <dbReference type="ARBA" id="ARBA00022777"/>
    </source>
</evidence>
<dbReference type="SUPFAM" id="SSF69012">
    <property type="entry name" value="alpha-ketoacid dehydrogenase kinase, N-terminal domain"/>
    <property type="match status" value="1"/>
</dbReference>
<sequence length="747" mass="84241">MPSAAPTHPRVRHALPETFYGPIQPKIPIAPARKRDADEISEIEVSNDQQKVPRRVRRRVSHVDDDNKDDACGTEAAEEYGDDMEEDVISDESASHSYDEDEMDEDVEESDVDADEDSTDEEEVQDDPSSHKDQRKRPADTSDDHAPGDEWQDANGLRWRIGEDGIPRRAVMLVEMKLKYNMPRDTVHPDARVRVPTYVEKFLSHEEYEEAKRRKQLSWQHEAAQTQSQTNSPQSFQSDDTVEDSLASLVARRSYAQLRSKAGRQLLFSDVAGSGPLGRSRPTSLVGDDSMSNVSMSDQGADDTASDQDAAALGRFFYRNRMVNQWGGLPARRTTLQQLIMFGRSARRNRTLLMESANYLRTELTTRIAHRLRDMQAIPFVAMSNEQLDSIYQFYWRTFETLRRMSKIETDEQNEHLIKVVTQLLSERKSKLDLIVGISRECVNYMEPEAVNLFLARMLRSQVSREVLAKQHIALSVMQDSQTNYEKRPYEIGMVHTHINVTDTIERCVQLARESLANTYNWAIGDPRIPKVELSGDLDVHIAYLPAHLEFILLELCKVTMQTTTKHHENNEHGVPPVQILVVGGADKDDMMIRFSDQGGGLDSTHSHKDDHDESHRVTLARGPLLLPGVESLRGPTNSASSLVWSFHNIGKQLDSMNLKLEAFSTANLSHSKVDGAVTPDPTASYPGGDGLMRLSVLNMDSKKGLPMVKLYAELFGGALDFRTLDGHGTDMYLSLPKFGTSKELHE</sequence>
<organism evidence="10 11">
    <name type="scientific">Malassezia equina</name>
    <dbReference type="NCBI Taxonomy" id="1381935"/>
    <lineage>
        <taxon>Eukaryota</taxon>
        <taxon>Fungi</taxon>
        <taxon>Dikarya</taxon>
        <taxon>Basidiomycota</taxon>
        <taxon>Ustilaginomycotina</taxon>
        <taxon>Malasseziomycetes</taxon>
        <taxon>Malasseziales</taxon>
        <taxon>Malasseziaceae</taxon>
        <taxon>Malassezia</taxon>
    </lineage>
</organism>
<evidence type="ECO:0000313" key="11">
    <source>
        <dbReference type="Proteomes" id="UP001214415"/>
    </source>
</evidence>
<evidence type="ECO:0000259" key="9">
    <source>
        <dbReference type="Pfam" id="PF10436"/>
    </source>
</evidence>
<keyword evidence="11" id="KW-1185">Reference proteome</keyword>
<name>A0AAF0IYM1_9BASI</name>
<dbReference type="SUPFAM" id="SSF55874">
    <property type="entry name" value="ATPase domain of HSP90 chaperone/DNA topoisomerase II/histidine kinase"/>
    <property type="match status" value="1"/>
</dbReference>
<comment type="subcellular location">
    <subcellularLocation>
        <location evidence="7">Mitochondrion matrix</location>
    </subcellularLocation>
</comment>
<protein>
    <recommendedName>
        <fullName evidence="7">Protein-serine/threonine kinase</fullName>
        <ecNumber evidence="7">2.7.11.-</ecNumber>
    </recommendedName>
</protein>
<dbReference type="InterPro" id="IPR036784">
    <property type="entry name" value="AK/P_DHK_N_sf"/>
</dbReference>
<keyword evidence="3 7" id="KW-0547">Nucleotide-binding</keyword>
<feature type="compositionally biased region" description="Basic and acidic residues" evidence="8">
    <location>
        <begin position="128"/>
        <end position="148"/>
    </location>
</feature>
<evidence type="ECO:0000256" key="8">
    <source>
        <dbReference type="SAM" id="MobiDB-lite"/>
    </source>
</evidence>
<dbReference type="Gene3D" id="3.30.565.10">
    <property type="entry name" value="Histidine kinase-like ATPase, C-terminal domain"/>
    <property type="match status" value="2"/>
</dbReference>
<feature type="region of interest" description="Disordered" evidence="8">
    <location>
        <begin position="214"/>
        <end position="240"/>
    </location>
</feature>
<dbReference type="GO" id="GO:0004740">
    <property type="term" value="F:pyruvate dehydrogenase (acetyl-transferring) kinase activity"/>
    <property type="evidence" value="ECO:0007669"/>
    <property type="project" value="TreeGrafter"/>
</dbReference>
<dbReference type="InterPro" id="IPR039028">
    <property type="entry name" value="BCKD/PDK"/>
</dbReference>
<dbReference type="Pfam" id="PF10436">
    <property type="entry name" value="BCDHK_Adom3"/>
    <property type="match status" value="1"/>
</dbReference>
<dbReference type="Gene3D" id="1.20.140.20">
    <property type="entry name" value="Alpha-ketoacid/pyruvate dehydrogenase kinase, N-terminal domain"/>
    <property type="match status" value="1"/>
</dbReference>
<dbReference type="AlphaFoldDB" id="A0AAF0IYM1"/>
<gene>
    <name evidence="10" type="primary">PKP2_2</name>
    <name evidence="10" type="ORF">MEQU1_001700</name>
</gene>
<dbReference type="GO" id="GO:0005524">
    <property type="term" value="F:ATP binding"/>
    <property type="evidence" value="ECO:0007669"/>
    <property type="project" value="UniProtKB-UniRule"/>
</dbReference>
<dbReference type="PANTHER" id="PTHR11947:SF25">
    <property type="entry name" value="[PYRUVATE DEHYDROGENASE (ACETYL-TRANSFERRING)] KINASE 2, MITOCHONDRIAL"/>
    <property type="match status" value="1"/>
</dbReference>